<dbReference type="InterPro" id="IPR043128">
    <property type="entry name" value="Rev_trsase/Diguanyl_cyclase"/>
</dbReference>
<dbReference type="EMBL" id="HE573026">
    <property type="protein sequence ID" value="CCC51398.1"/>
    <property type="molecule type" value="Genomic_DNA"/>
</dbReference>
<dbReference type="GO" id="GO:0070987">
    <property type="term" value="P:error-free translesion synthesis"/>
    <property type="evidence" value="ECO:0007669"/>
    <property type="project" value="TreeGrafter"/>
</dbReference>
<dbReference type="OMA" id="IHAGMYV"/>
<dbReference type="Gene3D" id="3.30.70.270">
    <property type="match status" value="1"/>
</dbReference>
<dbReference type="PANTHER" id="PTHR45990">
    <property type="entry name" value="DNA REPAIR PROTEIN REV1"/>
    <property type="match status" value="1"/>
</dbReference>
<dbReference type="InterPro" id="IPR001126">
    <property type="entry name" value="UmuC"/>
</dbReference>
<dbReference type="GO" id="GO:0003684">
    <property type="term" value="F:damaged DNA binding"/>
    <property type="evidence" value="ECO:0007669"/>
    <property type="project" value="InterPro"/>
</dbReference>
<dbReference type="InterPro" id="IPR036775">
    <property type="entry name" value="DNA_pol_Y-fam_lit_finger_sf"/>
</dbReference>
<reference evidence="3" key="1">
    <citation type="journal article" date="2012" name="Proc. Natl. Acad. Sci. U.S.A.">
        <title>Antigenic diversity is generated by distinct evolutionary mechanisms in African trypanosome species.</title>
        <authorList>
            <person name="Jackson A.P."/>
            <person name="Berry A."/>
            <person name="Aslett M."/>
            <person name="Allison H.C."/>
            <person name="Burton P."/>
            <person name="Vavrova-Anderson J."/>
            <person name="Brown R."/>
            <person name="Browne H."/>
            <person name="Corton N."/>
            <person name="Hauser H."/>
            <person name="Gamble J."/>
            <person name="Gilderthorp R."/>
            <person name="Marcello L."/>
            <person name="McQuillan J."/>
            <person name="Otto T.D."/>
            <person name="Quail M.A."/>
            <person name="Sanders M.J."/>
            <person name="van Tonder A."/>
            <person name="Ginger M.L."/>
            <person name="Field M.C."/>
            <person name="Barry J.D."/>
            <person name="Hertz-Fowler C."/>
            <person name="Berriman M."/>
        </authorList>
    </citation>
    <scope>NUCLEOTIDE SEQUENCE</scope>
    <source>
        <strain evidence="3">Y486</strain>
    </source>
</reference>
<dbReference type="InterPro" id="IPR053848">
    <property type="entry name" value="IMS_HHH_1"/>
</dbReference>
<dbReference type="GO" id="GO:0042276">
    <property type="term" value="P:error-prone translesion synthesis"/>
    <property type="evidence" value="ECO:0007669"/>
    <property type="project" value="TreeGrafter"/>
</dbReference>
<dbReference type="InterPro" id="IPR043502">
    <property type="entry name" value="DNA/RNA_pol_sf"/>
</dbReference>
<dbReference type="PROSITE" id="PS50173">
    <property type="entry name" value="UMUC"/>
    <property type="match status" value="1"/>
</dbReference>
<accession>G0U695</accession>
<dbReference type="Pfam" id="PF21999">
    <property type="entry name" value="IMS_HHH_1"/>
    <property type="match status" value="1"/>
</dbReference>
<sequence>METPRRTWSNQQVNNLKHFQQHSRLHFIGQWKTKAHDLFKEWFAANPSWNHGVLSQQALFVHVDMDAFFCSVALAKEANAHLRDQPVCVAAGSGSSDISSCNYIARSFGVCKGMYVNAARKLCPNLHVVGYDLPHCEEVVKCLYRMLFELCPKHMNMTLEVFSIDEVFVAFDSQDCDAVVRYCEEVRQELEESTRCTVSCGIGPSFMLARLATRSAKPNGVFLIRPDEVSSFIEQLPFGMLYGAGSSTIARLRPLLRKFIGDCDEDDDILCRHVQKLTKTQLQQALGRRSGENFYNLCRGNDTRVVVRTGDEANQRLMGKKHPSSVGCSMNYAVRPTCLDDIWRISRELLETVCAKMERGGYSCSALRVTVLERHPMHPKKTVKFMGRGKCVEFHVPVSFNTSLRSGDIETMLVHVKTALGPLFVNSRPESDEERARELGLTEELNSGVIWTVSISTVTNVVISDVRGMTIQATGLRPENVTADTTKHIGNGVQISLAMAFSRATASLRPATNEVRDPATAKPLQPLVASLPQVGSLRWPTLEGFLGRGVDEAFINKWKSVAQEAGRQADYTAVKALIRIAALQCAHAPESIDRGRELFSSLVMFAQGQLPCPLSFT</sequence>
<protein>
    <submittedName>
        <fullName evidence="3">Putative DNA damage repair protein</fullName>
    </submittedName>
</protein>
<dbReference type="Gene3D" id="3.30.1490.100">
    <property type="entry name" value="DNA polymerase, Y-family, little finger domain"/>
    <property type="match status" value="1"/>
</dbReference>
<organism evidence="3">
    <name type="scientific">Trypanosoma vivax (strain Y486)</name>
    <dbReference type="NCBI Taxonomy" id="1055687"/>
    <lineage>
        <taxon>Eukaryota</taxon>
        <taxon>Discoba</taxon>
        <taxon>Euglenozoa</taxon>
        <taxon>Kinetoplastea</taxon>
        <taxon>Metakinetoplastina</taxon>
        <taxon>Trypanosomatida</taxon>
        <taxon>Trypanosomatidae</taxon>
        <taxon>Trypanosoma</taxon>
        <taxon>Duttonella</taxon>
    </lineage>
</organism>
<name>G0U695_TRYVY</name>
<feature type="domain" description="UmuC" evidence="2">
    <location>
        <begin position="60"/>
        <end position="245"/>
    </location>
</feature>
<dbReference type="GO" id="GO:0017125">
    <property type="term" value="F:deoxycytidyl transferase activity"/>
    <property type="evidence" value="ECO:0007669"/>
    <property type="project" value="TreeGrafter"/>
</dbReference>
<gene>
    <name evidence="3" type="ORF">TVY486_1004490</name>
</gene>
<proteinExistence type="predicted"/>
<evidence type="ECO:0000259" key="2">
    <source>
        <dbReference type="PROSITE" id="PS50173"/>
    </source>
</evidence>
<evidence type="ECO:0000256" key="1">
    <source>
        <dbReference type="ARBA" id="ARBA00022634"/>
    </source>
</evidence>
<evidence type="ECO:0000313" key="3">
    <source>
        <dbReference type="EMBL" id="CCC51398.1"/>
    </source>
</evidence>
<dbReference type="VEuPathDB" id="TriTrypDB:TvY486_1004490"/>
<dbReference type="Gene3D" id="3.40.1170.60">
    <property type="match status" value="1"/>
</dbReference>
<dbReference type="PANTHER" id="PTHR45990:SF1">
    <property type="entry name" value="DNA REPAIR PROTEIN REV1"/>
    <property type="match status" value="1"/>
</dbReference>
<dbReference type="GO" id="GO:0005634">
    <property type="term" value="C:nucleus"/>
    <property type="evidence" value="ECO:0007669"/>
    <property type="project" value="TreeGrafter"/>
</dbReference>
<keyword evidence="1" id="KW-0237">DNA synthesis</keyword>
<dbReference type="SUPFAM" id="SSF56672">
    <property type="entry name" value="DNA/RNA polymerases"/>
    <property type="match status" value="1"/>
</dbReference>
<dbReference type="Gene3D" id="1.10.150.20">
    <property type="entry name" value="5' to 3' exonuclease, C-terminal subdomain"/>
    <property type="match status" value="1"/>
</dbReference>
<dbReference type="GO" id="GO:0006281">
    <property type="term" value="P:DNA repair"/>
    <property type="evidence" value="ECO:0007669"/>
    <property type="project" value="InterPro"/>
</dbReference>
<dbReference type="Pfam" id="PF00817">
    <property type="entry name" value="IMS"/>
    <property type="match status" value="1"/>
</dbReference>
<dbReference type="AlphaFoldDB" id="G0U695"/>
<dbReference type="GO" id="GO:0003887">
    <property type="term" value="F:DNA-directed DNA polymerase activity"/>
    <property type="evidence" value="ECO:0007669"/>
    <property type="project" value="InterPro"/>
</dbReference>